<sequence>MAMQQPTARISPRSRVFEHGVPPSLRPILRAYVLGYASSTVPRIMTLALLYIGRRGKNTHGKSEDHVLVSLAKILKGGLEPQRFPTFCAALVGGSSFLEIPLRRFFALLSDKLSQVTQLRLAKWTAAFIAGWFSIKLLQSKKSEAYVEILYHETEHGRVLRPTHFAGRTLDLTLFACHRAADVIVGELWSQRKDRRIAAQSWTRVDTLVGALTDPAIFTSSCALIMWAWIYTPDRLPRSYNKWIKSAAAVDPRLVEALRKTRYGEMKYGLETGQAHVLQDMCKKYKWPLDYGDPVKSIPFPCEMVHMGTGKNCEYHAVSRFKRSFVWAISTYLPLNLILMARNPSSKGFKVALKSSAQSSAFLGTFIALFYYGVCLGRTRLGPKIIGTDVASRRKIDSGICVGAGCALCGWSVLIENANRRKELGLFVAPRALATLFPRRYLPEHQWRETLAFAMSVAVVFTCVGERPERVRGVLGKLLHRVLIQ</sequence>
<dbReference type="AlphaFoldDB" id="A0A194XDL5"/>
<reference evidence="2 3" key="1">
    <citation type="submission" date="2015-10" db="EMBL/GenBank/DDBJ databases">
        <title>Full genome of DAOMC 229536 Phialocephala scopiformis, a fungal endophyte of spruce producing the potent anti-insectan compound rugulosin.</title>
        <authorList>
            <consortium name="DOE Joint Genome Institute"/>
            <person name="Walker A.K."/>
            <person name="Frasz S.L."/>
            <person name="Seifert K.A."/>
            <person name="Miller J.D."/>
            <person name="Mondo S.J."/>
            <person name="Labutti K."/>
            <person name="Lipzen A."/>
            <person name="Dockter R."/>
            <person name="Kennedy M."/>
            <person name="Grigoriev I.V."/>
            <person name="Spatafora J.W."/>
        </authorList>
    </citation>
    <scope>NUCLEOTIDE SEQUENCE [LARGE SCALE GENOMIC DNA]</scope>
    <source>
        <strain evidence="2 3">CBS 120377</strain>
    </source>
</reference>
<keyword evidence="1" id="KW-0472">Membrane</keyword>
<name>A0A194XDL5_MOLSC</name>
<dbReference type="PANTHER" id="PTHR12459:SF15">
    <property type="entry name" value="TRANSMEMBRANE PROTEIN 135"/>
    <property type="match status" value="1"/>
</dbReference>
<gene>
    <name evidence="2" type="ORF">LY89DRAFT_43087</name>
</gene>
<evidence type="ECO:0000313" key="2">
    <source>
        <dbReference type="EMBL" id="KUJ18241.1"/>
    </source>
</evidence>
<keyword evidence="1" id="KW-0812">Transmembrane</keyword>
<organism evidence="2 3">
    <name type="scientific">Mollisia scopiformis</name>
    <name type="common">Conifer needle endophyte fungus</name>
    <name type="synonym">Phialocephala scopiformis</name>
    <dbReference type="NCBI Taxonomy" id="149040"/>
    <lineage>
        <taxon>Eukaryota</taxon>
        <taxon>Fungi</taxon>
        <taxon>Dikarya</taxon>
        <taxon>Ascomycota</taxon>
        <taxon>Pezizomycotina</taxon>
        <taxon>Leotiomycetes</taxon>
        <taxon>Helotiales</taxon>
        <taxon>Mollisiaceae</taxon>
        <taxon>Mollisia</taxon>
    </lineage>
</organism>
<feature type="transmembrane region" description="Helical" evidence="1">
    <location>
        <begin position="324"/>
        <end position="341"/>
    </location>
</feature>
<keyword evidence="1" id="KW-1133">Transmembrane helix</keyword>
<feature type="transmembrane region" description="Helical" evidence="1">
    <location>
        <begin position="361"/>
        <end position="377"/>
    </location>
</feature>
<dbReference type="OrthoDB" id="4021778at2759"/>
<dbReference type="KEGG" id="psco:LY89DRAFT_43087"/>
<evidence type="ECO:0000256" key="1">
    <source>
        <dbReference type="SAM" id="Phobius"/>
    </source>
</evidence>
<dbReference type="InParanoid" id="A0A194XDL5"/>
<dbReference type="InterPro" id="IPR026749">
    <property type="entry name" value="Tmem135"/>
</dbReference>
<accession>A0A194XDL5</accession>
<dbReference type="EMBL" id="KQ947413">
    <property type="protein sequence ID" value="KUJ18241.1"/>
    <property type="molecule type" value="Genomic_DNA"/>
</dbReference>
<protein>
    <recommendedName>
        <fullName evidence="4">Integral membrane protein</fullName>
    </recommendedName>
</protein>
<keyword evidence="3" id="KW-1185">Reference proteome</keyword>
<dbReference type="PANTHER" id="PTHR12459">
    <property type="entry name" value="TRANSMEMBRANE PROTEIN 135-RELATED"/>
    <property type="match status" value="1"/>
</dbReference>
<proteinExistence type="predicted"/>
<dbReference type="Proteomes" id="UP000070700">
    <property type="component" value="Unassembled WGS sequence"/>
</dbReference>
<dbReference type="RefSeq" id="XP_018072596.1">
    <property type="nucleotide sequence ID" value="XM_018207470.1"/>
</dbReference>
<evidence type="ECO:0000313" key="3">
    <source>
        <dbReference type="Proteomes" id="UP000070700"/>
    </source>
</evidence>
<dbReference type="GeneID" id="28817196"/>
<evidence type="ECO:0008006" key="4">
    <source>
        <dbReference type="Google" id="ProtNLM"/>
    </source>
</evidence>